<dbReference type="PROSITE" id="PS51257">
    <property type="entry name" value="PROKAR_LIPOPROTEIN"/>
    <property type="match status" value="1"/>
</dbReference>
<dbReference type="PANTHER" id="PTHR42953:SF3">
    <property type="entry name" value="HIGH-AFFINITY ZINC UPTAKE SYSTEM PROTEIN ZNUA"/>
    <property type="match status" value="1"/>
</dbReference>
<name>A0A1H5KEM8_9MICO</name>
<keyword evidence="3 4" id="KW-0732">Signal</keyword>
<evidence type="ECO:0000256" key="2">
    <source>
        <dbReference type="ARBA" id="ARBA00022448"/>
    </source>
</evidence>
<comment type="similarity">
    <text evidence="1">Belongs to the bacterial solute-binding protein 9 family.</text>
</comment>
<sequence length="306" mass="32138">MRTQHHSMRRRTATKVRAAVAGLAGLSLTASLAACESGSEETGSADGVTVLAAFYPLQFVSERVAGEEASVTSLTPPGADPHSLELAPVQVAELADADLVIYSSGLQPAVDDAVASQPPPRLVDAWDAAGIEADLLVEDPHFWLDPTLLGPVAGAVADELAAADPDNADAYQARAEELTAELDALDQQYADGLAGCSDAMLITAHEAFGYLADKYHLRQEGIAGIDPEVEASPARMREVADLVAEYGVQTLFFETITAPDVTEALAEEAGVETAVLDPLESEPNEGDYFTTMQANLEALENGLVCD</sequence>
<dbReference type="PANTHER" id="PTHR42953">
    <property type="entry name" value="HIGH-AFFINITY ZINC UPTAKE SYSTEM PROTEIN ZNUA-RELATED"/>
    <property type="match status" value="1"/>
</dbReference>
<evidence type="ECO:0000313" key="5">
    <source>
        <dbReference type="EMBL" id="SEE63262.1"/>
    </source>
</evidence>
<evidence type="ECO:0000256" key="4">
    <source>
        <dbReference type="SAM" id="SignalP"/>
    </source>
</evidence>
<dbReference type="EMBL" id="FNTX01000002">
    <property type="protein sequence ID" value="SEE63262.1"/>
    <property type="molecule type" value="Genomic_DNA"/>
</dbReference>
<dbReference type="GO" id="GO:0030001">
    <property type="term" value="P:metal ion transport"/>
    <property type="evidence" value="ECO:0007669"/>
    <property type="project" value="InterPro"/>
</dbReference>
<evidence type="ECO:0000256" key="3">
    <source>
        <dbReference type="ARBA" id="ARBA00022729"/>
    </source>
</evidence>
<keyword evidence="6" id="KW-1185">Reference proteome</keyword>
<accession>A0A1H5KEM8</accession>
<protein>
    <submittedName>
        <fullName evidence="5">Zinc transport system substrate-binding protein</fullName>
    </submittedName>
</protein>
<dbReference type="STRING" id="648782.SAMN04488554_2225"/>
<dbReference type="GO" id="GO:0046872">
    <property type="term" value="F:metal ion binding"/>
    <property type="evidence" value="ECO:0007669"/>
    <property type="project" value="InterPro"/>
</dbReference>
<gene>
    <name evidence="5" type="ORF">SAMN04488554_2225</name>
</gene>
<keyword evidence="2" id="KW-0813">Transport</keyword>
<dbReference type="InterPro" id="IPR050492">
    <property type="entry name" value="Bact_metal-bind_prot9"/>
</dbReference>
<evidence type="ECO:0000313" key="6">
    <source>
        <dbReference type="Proteomes" id="UP000199220"/>
    </source>
</evidence>
<evidence type="ECO:0000256" key="1">
    <source>
        <dbReference type="ARBA" id="ARBA00011028"/>
    </source>
</evidence>
<feature type="chain" id="PRO_5011473827" evidence="4">
    <location>
        <begin position="34"/>
        <end position="306"/>
    </location>
</feature>
<dbReference type="InterPro" id="IPR006127">
    <property type="entry name" value="ZnuA-like"/>
</dbReference>
<dbReference type="Proteomes" id="UP000199220">
    <property type="component" value="Unassembled WGS sequence"/>
</dbReference>
<dbReference type="SUPFAM" id="SSF53807">
    <property type="entry name" value="Helical backbone' metal receptor"/>
    <property type="match status" value="1"/>
</dbReference>
<dbReference type="Gene3D" id="3.40.50.1980">
    <property type="entry name" value="Nitrogenase molybdenum iron protein domain"/>
    <property type="match status" value="2"/>
</dbReference>
<dbReference type="Pfam" id="PF01297">
    <property type="entry name" value="ZnuA"/>
    <property type="match status" value="1"/>
</dbReference>
<dbReference type="AlphaFoldDB" id="A0A1H5KEM8"/>
<feature type="signal peptide" evidence="4">
    <location>
        <begin position="1"/>
        <end position="33"/>
    </location>
</feature>
<reference evidence="6" key="1">
    <citation type="submission" date="2016-10" db="EMBL/GenBank/DDBJ databases">
        <authorList>
            <person name="Varghese N."/>
            <person name="Submissions S."/>
        </authorList>
    </citation>
    <scope>NUCLEOTIDE SEQUENCE [LARGE SCALE GENOMIC DNA]</scope>
    <source>
        <strain evidence="6">DSM 21368</strain>
    </source>
</reference>
<organism evidence="5 6">
    <name type="scientific">Ruania alba</name>
    <dbReference type="NCBI Taxonomy" id="648782"/>
    <lineage>
        <taxon>Bacteria</taxon>
        <taxon>Bacillati</taxon>
        <taxon>Actinomycetota</taxon>
        <taxon>Actinomycetes</taxon>
        <taxon>Micrococcales</taxon>
        <taxon>Ruaniaceae</taxon>
        <taxon>Ruania</taxon>
    </lineage>
</organism>
<proteinExistence type="inferred from homology"/>